<dbReference type="InterPro" id="IPR050259">
    <property type="entry name" value="SDR"/>
</dbReference>
<dbReference type="Pfam" id="PF13561">
    <property type="entry name" value="adh_short_C2"/>
    <property type="match status" value="1"/>
</dbReference>
<reference evidence="2 3" key="1">
    <citation type="journal article" date="2018" name="Aquat. Microb. Ecol.">
        <title>Gammaproteobacterial methanotrophs dominate.</title>
        <authorList>
            <person name="Rissanen A.J."/>
            <person name="Saarenheimo J."/>
            <person name="Tiirola M."/>
            <person name="Peura S."/>
            <person name="Aalto S.L."/>
            <person name="Karvinen A."/>
            <person name="Nykanen H."/>
        </authorList>
    </citation>
    <scope>NUCLEOTIDE SEQUENCE [LARGE SCALE GENOMIC DNA]</scope>
    <source>
        <strain evidence="2">AMbin10</strain>
    </source>
</reference>
<dbReference type="InterPro" id="IPR036291">
    <property type="entry name" value="NAD(P)-bd_dom_sf"/>
</dbReference>
<dbReference type="AlphaFoldDB" id="A0A2W4RE73"/>
<dbReference type="EMBL" id="QJPH01000275">
    <property type="protein sequence ID" value="PZN81136.1"/>
    <property type="molecule type" value="Genomic_DNA"/>
</dbReference>
<dbReference type="PRINTS" id="PR00080">
    <property type="entry name" value="SDRFAMILY"/>
</dbReference>
<dbReference type="PANTHER" id="PTHR42879:SF2">
    <property type="entry name" value="3-OXOACYL-[ACYL-CARRIER-PROTEIN] REDUCTASE FABG"/>
    <property type="match status" value="1"/>
</dbReference>
<organism evidence="2 3">
    <name type="scientific">Candidatus Methylumidiphilus alinenensis</name>
    <dbReference type="NCBI Taxonomy" id="2202197"/>
    <lineage>
        <taxon>Bacteria</taxon>
        <taxon>Pseudomonadati</taxon>
        <taxon>Pseudomonadota</taxon>
        <taxon>Gammaproteobacteria</taxon>
        <taxon>Methylococcales</taxon>
        <taxon>Candidatus Methylumidiphilus</taxon>
    </lineage>
</organism>
<protein>
    <submittedName>
        <fullName evidence="2">Dehydrogenase</fullName>
    </submittedName>
</protein>
<dbReference type="Proteomes" id="UP000249396">
    <property type="component" value="Unassembled WGS sequence"/>
</dbReference>
<name>A0A2W4RE73_9GAMM</name>
<dbReference type="SUPFAM" id="SSF51735">
    <property type="entry name" value="NAD(P)-binding Rossmann-fold domains"/>
    <property type="match status" value="1"/>
</dbReference>
<accession>A0A2W4RE73</accession>
<dbReference type="CDD" id="cd05233">
    <property type="entry name" value="SDR_c"/>
    <property type="match status" value="1"/>
</dbReference>
<dbReference type="PRINTS" id="PR00081">
    <property type="entry name" value="GDHRDH"/>
</dbReference>
<comment type="similarity">
    <text evidence="1">Belongs to the short-chain dehydrogenases/reductases (SDR) family.</text>
</comment>
<comment type="caution">
    <text evidence="2">The sequence shown here is derived from an EMBL/GenBank/DDBJ whole genome shotgun (WGS) entry which is preliminary data.</text>
</comment>
<proteinExistence type="inferred from homology"/>
<sequence>MAQSILITGASSEIGRGIALELASGGASIALHCNQNLQAITELQPLLTARGCASHVMRYDLTHPDQAQSMIDEVIGVFGHLDVLINVVGPFHYHDITEMTPDEWQEAIALNLHTCFNVTYHAQPYLCESRGHIVNFAFAGVENIKAWPLSAAYCAAKAGIAILTKTWAAALAPKGVRVNAICPGLVEEGAVTEAERKRMAEQIPLGRPVRPQEIAATVKWLVTESPASMIGSLIAVSGAWEY</sequence>
<evidence type="ECO:0000313" key="2">
    <source>
        <dbReference type="EMBL" id="PZN81136.1"/>
    </source>
</evidence>
<dbReference type="InterPro" id="IPR002347">
    <property type="entry name" value="SDR_fam"/>
</dbReference>
<dbReference type="PANTHER" id="PTHR42879">
    <property type="entry name" value="3-OXOACYL-(ACYL-CARRIER-PROTEIN) REDUCTASE"/>
    <property type="match status" value="1"/>
</dbReference>
<gene>
    <name evidence="2" type="ORF">DM484_08880</name>
</gene>
<dbReference type="Gene3D" id="3.40.50.720">
    <property type="entry name" value="NAD(P)-binding Rossmann-like Domain"/>
    <property type="match status" value="1"/>
</dbReference>
<evidence type="ECO:0000256" key="1">
    <source>
        <dbReference type="ARBA" id="ARBA00006484"/>
    </source>
</evidence>
<evidence type="ECO:0000313" key="3">
    <source>
        <dbReference type="Proteomes" id="UP000249396"/>
    </source>
</evidence>